<evidence type="ECO:0000313" key="4">
    <source>
        <dbReference type="Proteomes" id="UP000181997"/>
    </source>
</evidence>
<feature type="transmembrane region" description="Helical" evidence="2">
    <location>
        <begin position="36"/>
        <end position="56"/>
    </location>
</feature>
<evidence type="ECO:0008006" key="5">
    <source>
        <dbReference type="Google" id="ProtNLM"/>
    </source>
</evidence>
<keyword evidence="4" id="KW-1185">Reference proteome</keyword>
<dbReference type="AlphaFoldDB" id="A0A0V8HN41"/>
<dbReference type="RefSeq" id="WP_058297657.1">
    <property type="nucleotide sequence ID" value="NZ_FMAU01000001.1"/>
</dbReference>
<keyword evidence="2" id="KW-0472">Membrane</keyword>
<protein>
    <recommendedName>
        <fullName evidence="5">DUF2663 family protein</fullName>
    </recommendedName>
</protein>
<keyword evidence="2" id="KW-0812">Transmembrane</keyword>
<evidence type="ECO:0000313" key="3">
    <source>
        <dbReference type="EMBL" id="SCB85025.1"/>
    </source>
</evidence>
<keyword evidence="2" id="KW-1133">Transmembrane helix</keyword>
<dbReference type="InterPro" id="IPR020210">
    <property type="entry name" value="Uncharacterised_YpbF_TM"/>
</dbReference>
<dbReference type="Proteomes" id="UP000181997">
    <property type="component" value="Unassembled WGS sequence"/>
</dbReference>
<gene>
    <name evidence="3" type="ORF">GA0061094_0930</name>
</gene>
<feature type="transmembrane region" description="Helical" evidence="2">
    <location>
        <begin position="79"/>
        <end position="97"/>
    </location>
</feature>
<accession>A0A0V8HN41</accession>
<reference evidence="4" key="1">
    <citation type="submission" date="2016-08" db="EMBL/GenBank/DDBJ databases">
        <authorList>
            <person name="Varghese N."/>
            <person name="Submissions Spin"/>
        </authorList>
    </citation>
    <scope>NUCLEOTIDE SEQUENCE [LARGE SCALE GENOMIC DNA]</scope>
    <source>
        <strain evidence="4">SGD-1123</strain>
    </source>
</reference>
<keyword evidence="1" id="KW-0175">Coiled coil</keyword>
<sequence length="151" mass="18003">MHDSIRGFEDWTDQATKQMLQNLIERKQKFDRAKKMHVSILWLSVFTAFCFLYYLAKSVLGPYSYSFGAMFSVYVSQSVHLYLTVFIGGLFGAVKVLHQLKEKKEKEYQDLRKEIIDRSKDLWKEDAWKKRHEVFDKMKSQFDINLYHGSK</sequence>
<evidence type="ECO:0000256" key="1">
    <source>
        <dbReference type="SAM" id="Coils"/>
    </source>
</evidence>
<proteinExistence type="predicted"/>
<organism evidence="3 4">
    <name type="scientific">[Bacillus] enclensis</name>
    <dbReference type="NCBI Taxonomy" id="1402860"/>
    <lineage>
        <taxon>Bacteria</taxon>
        <taxon>Bacillati</taxon>
        <taxon>Bacillota</taxon>
        <taxon>Bacilli</taxon>
        <taxon>Bacillales</taxon>
        <taxon>Bacillaceae</taxon>
        <taxon>Rossellomorea</taxon>
    </lineage>
</organism>
<evidence type="ECO:0000256" key="2">
    <source>
        <dbReference type="SAM" id="Phobius"/>
    </source>
</evidence>
<feature type="coiled-coil region" evidence="1">
    <location>
        <begin position="94"/>
        <end position="121"/>
    </location>
</feature>
<dbReference type="Pfam" id="PF10864">
    <property type="entry name" value="DUF2663"/>
    <property type="match status" value="1"/>
</dbReference>
<name>A0A0V8HN41_9BACI</name>
<dbReference type="EMBL" id="FMAU01000001">
    <property type="protein sequence ID" value="SCB85025.1"/>
    <property type="molecule type" value="Genomic_DNA"/>
</dbReference>
<dbReference type="OrthoDB" id="2969742at2"/>